<sequence>MGTDLGLKLDICSAWLTKENLAQELKDRNIKIDEKAKKDDLVKILEEELNKKTLKIKLDNRDVDIVFPLVSGWALKEVQKFGKKGASKRMMSKVRTLLEEYFLVENINKSDRYIAQDMYQELQNCAQKGKIDAEEVSKLTMIQN</sequence>
<evidence type="ECO:0000313" key="1">
    <source>
        <dbReference type="EMBL" id="CAG8811550.1"/>
    </source>
</evidence>
<comment type="caution">
    <text evidence="1">The sequence shown here is derived from an EMBL/GenBank/DDBJ whole genome shotgun (WGS) entry which is preliminary data.</text>
</comment>
<reference evidence="1 2" key="1">
    <citation type="submission" date="2021-06" db="EMBL/GenBank/DDBJ databases">
        <authorList>
            <person name="Kallberg Y."/>
            <person name="Tangrot J."/>
            <person name="Rosling A."/>
        </authorList>
    </citation>
    <scope>NUCLEOTIDE SEQUENCE [LARGE SCALE GENOMIC DNA]</scope>
    <source>
        <strain evidence="1 2">120-4 pot B 10/14</strain>
    </source>
</reference>
<organism evidence="1 2">
    <name type="scientific">Gigaspora margarita</name>
    <dbReference type="NCBI Taxonomy" id="4874"/>
    <lineage>
        <taxon>Eukaryota</taxon>
        <taxon>Fungi</taxon>
        <taxon>Fungi incertae sedis</taxon>
        <taxon>Mucoromycota</taxon>
        <taxon>Glomeromycotina</taxon>
        <taxon>Glomeromycetes</taxon>
        <taxon>Diversisporales</taxon>
        <taxon>Gigasporaceae</taxon>
        <taxon>Gigaspora</taxon>
    </lineage>
</organism>
<keyword evidence="2" id="KW-1185">Reference proteome</keyword>
<accession>A0ABN7W1R3</accession>
<name>A0ABN7W1R3_GIGMA</name>
<dbReference type="EMBL" id="CAJVQB010027990">
    <property type="protein sequence ID" value="CAG8811550.1"/>
    <property type="molecule type" value="Genomic_DNA"/>
</dbReference>
<evidence type="ECO:0000313" key="2">
    <source>
        <dbReference type="Proteomes" id="UP000789901"/>
    </source>
</evidence>
<proteinExistence type="predicted"/>
<gene>
    <name evidence="1" type="ORF">GMARGA_LOCUS25362</name>
</gene>
<protein>
    <submittedName>
        <fullName evidence="1">4058_t:CDS:1</fullName>
    </submittedName>
</protein>
<dbReference type="Proteomes" id="UP000789901">
    <property type="component" value="Unassembled WGS sequence"/>
</dbReference>